<dbReference type="EMBL" id="CM017654">
    <property type="protein sequence ID" value="TYI78400.1"/>
    <property type="molecule type" value="Genomic_DNA"/>
</dbReference>
<keyword evidence="1" id="KW-0677">Repeat</keyword>
<feature type="domain" description="DC1" evidence="2">
    <location>
        <begin position="102"/>
        <end position="130"/>
    </location>
</feature>
<dbReference type="Proteomes" id="UP000323597">
    <property type="component" value="Chromosome D06"/>
</dbReference>
<evidence type="ECO:0000259" key="2">
    <source>
        <dbReference type="Pfam" id="PF03107"/>
    </source>
</evidence>
<dbReference type="Pfam" id="PF03107">
    <property type="entry name" value="C1_2"/>
    <property type="match status" value="4"/>
</dbReference>
<dbReference type="InterPro" id="IPR004146">
    <property type="entry name" value="DC1"/>
</dbReference>
<evidence type="ECO:0000313" key="3">
    <source>
        <dbReference type="EMBL" id="TYI78400.1"/>
    </source>
</evidence>
<name>A0A5D2UPA2_GOSMU</name>
<dbReference type="InterPro" id="IPR046349">
    <property type="entry name" value="C1-like_sf"/>
</dbReference>
<feature type="domain" description="DC1" evidence="2">
    <location>
        <begin position="355"/>
        <end position="400"/>
    </location>
</feature>
<keyword evidence="4" id="KW-1185">Reference proteome</keyword>
<accession>A0A5D2UPA2</accession>
<gene>
    <name evidence="3" type="ORF">E1A91_D06G209200v1</name>
</gene>
<dbReference type="InterPro" id="IPR053192">
    <property type="entry name" value="Vacuole_Formation_Reg"/>
</dbReference>
<feature type="domain" description="DC1" evidence="2">
    <location>
        <begin position="485"/>
        <end position="530"/>
    </location>
</feature>
<proteinExistence type="predicted"/>
<dbReference type="AlphaFoldDB" id="A0A5D2UPA2"/>
<protein>
    <recommendedName>
        <fullName evidence="2">DC1 domain-containing protein</fullName>
    </recommendedName>
</protein>
<evidence type="ECO:0000313" key="4">
    <source>
        <dbReference type="Proteomes" id="UP000323597"/>
    </source>
</evidence>
<dbReference type="PANTHER" id="PTHR32410:SF216">
    <property type="entry name" value="PHORBOL-ESTER_DAG-TYPE DOMAIN-CONTAINING PROTEIN"/>
    <property type="match status" value="1"/>
</dbReference>
<organism evidence="3 4">
    <name type="scientific">Gossypium mustelinum</name>
    <name type="common">Cotton</name>
    <name type="synonym">Gossypium caicoense</name>
    <dbReference type="NCBI Taxonomy" id="34275"/>
    <lineage>
        <taxon>Eukaryota</taxon>
        <taxon>Viridiplantae</taxon>
        <taxon>Streptophyta</taxon>
        <taxon>Embryophyta</taxon>
        <taxon>Tracheophyta</taxon>
        <taxon>Spermatophyta</taxon>
        <taxon>Magnoliopsida</taxon>
        <taxon>eudicotyledons</taxon>
        <taxon>Gunneridae</taxon>
        <taxon>Pentapetalae</taxon>
        <taxon>rosids</taxon>
        <taxon>malvids</taxon>
        <taxon>Malvales</taxon>
        <taxon>Malvaceae</taxon>
        <taxon>Malvoideae</taxon>
        <taxon>Gossypium</taxon>
    </lineage>
</organism>
<sequence length="600" mass="70130">MKNENENESHDESVQQIQHDFHKEHPLVLMAEQSNEAFKAHCDGCGELLSAPCFTCIHCNYHLHKQGAEAPLKIPDHPLHPKHSGEGFLLEQRPDLDGGLVYGCALCKEKRNIFFYKCLECNFSIDIKCAELSSSFMFSQLSKHDSHKHPLTFIESPMAIDVLKKLNCCWCHEPLTDAIYLCPDCPSFIIHKKCLDELPTKIDHPSHHKHPLFLDYSDCNHFCNLCQEEHCGPFYCCSLCHFNINLECALLRSIIEDKRSHQHPFSLLWRQELTKQDCKICFKEVRLERGSYSWGKLGCNYVVHVNCVLENRMLYKVIEDEKKCEELEEKFMQSFIIRVIEVNEAGEAAKIQHLSHQHCLVLADKIEEKIDRKCDWCMLPISDNFYYCSECPFFLHKTCAELPRINQHWFRQSNATLIFDSFNRFADIIECEGHQHFLFFDFKCKENCKGCGIKCRRGVFRCGKCRFALDFGCLTLPHSALHKIDEHKLKLTYHDDKEQSYCDICEQYRDPSLWYYSCSICDTSTHIKCVLGQFPFLKDGDGSTVSSDKHNHHHDLKFFRKVEGFPECSRCGKFCQEEIFKYKESTCDYIFHCKCLRFSD</sequence>
<feature type="domain" description="DC1" evidence="2">
    <location>
        <begin position="146"/>
        <end position="194"/>
    </location>
</feature>
<evidence type="ECO:0000256" key="1">
    <source>
        <dbReference type="ARBA" id="ARBA00022737"/>
    </source>
</evidence>
<dbReference type="PANTHER" id="PTHR32410">
    <property type="entry name" value="CYSTEINE/HISTIDINE-RICH C1 DOMAIN FAMILY PROTEIN"/>
    <property type="match status" value="1"/>
</dbReference>
<reference evidence="3 4" key="1">
    <citation type="submission" date="2019-07" db="EMBL/GenBank/DDBJ databases">
        <title>WGS assembly of Gossypium mustelinum.</title>
        <authorList>
            <person name="Chen Z.J."/>
            <person name="Sreedasyam A."/>
            <person name="Ando A."/>
            <person name="Song Q."/>
            <person name="De L."/>
            <person name="Hulse-Kemp A."/>
            <person name="Ding M."/>
            <person name="Ye W."/>
            <person name="Kirkbride R."/>
            <person name="Jenkins J."/>
            <person name="Plott C."/>
            <person name="Lovell J."/>
            <person name="Lin Y.-M."/>
            <person name="Vaughn R."/>
            <person name="Liu B."/>
            <person name="Li W."/>
            <person name="Simpson S."/>
            <person name="Scheffler B."/>
            <person name="Saski C."/>
            <person name="Grover C."/>
            <person name="Hu G."/>
            <person name="Conover J."/>
            <person name="Carlson J."/>
            <person name="Shu S."/>
            <person name="Boston L."/>
            <person name="Williams M."/>
            <person name="Peterson D."/>
            <person name="Mcgee K."/>
            <person name="Jones D."/>
            <person name="Wendel J."/>
            <person name="Stelly D."/>
            <person name="Grimwood J."/>
            <person name="Schmutz J."/>
        </authorList>
    </citation>
    <scope>NUCLEOTIDE SEQUENCE [LARGE SCALE GENOMIC DNA]</scope>
    <source>
        <strain evidence="3">1408120.09</strain>
    </source>
</reference>
<dbReference type="SUPFAM" id="SSF57889">
    <property type="entry name" value="Cysteine-rich domain"/>
    <property type="match status" value="7"/>
</dbReference>